<name>A0A848B3T0_9BACT</name>
<feature type="region of interest" description="Disordered" evidence="1">
    <location>
        <begin position="89"/>
        <end position="114"/>
    </location>
</feature>
<sequence length="145" mass="16916">MHSYLGEEILKIYNWFRRGSIGQHAPGKGYIPIHQWVSFKIEVTLSEAKIYVDGSQRLTLRGKFERAPVGIYTRLGGVLRIKRFQIESDSVEQTDSQTTKSMPQPPMRAKDTEFKEEKIEIPEVGSEELFQLAINKINQRRWYDK</sequence>
<dbReference type="RefSeq" id="WP_168963859.1">
    <property type="nucleotide sequence ID" value="NZ_JABAEW010000062.1"/>
</dbReference>
<reference evidence="2 3" key="1">
    <citation type="submission" date="2020-04" db="EMBL/GenBank/DDBJ databases">
        <authorList>
            <person name="Hitch T.C.A."/>
            <person name="Wylensek D."/>
            <person name="Clavel T."/>
        </authorList>
    </citation>
    <scope>NUCLEOTIDE SEQUENCE [LARGE SCALE GENOMIC DNA]</scope>
    <source>
        <strain evidence="2 3">COR2-253-APC-1A</strain>
    </source>
</reference>
<dbReference type="AlphaFoldDB" id="A0A848B3T0"/>
<evidence type="ECO:0000256" key="1">
    <source>
        <dbReference type="SAM" id="MobiDB-lite"/>
    </source>
</evidence>
<gene>
    <name evidence="2" type="ORF">HF882_19920</name>
</gene>
<organism evidence="2 3">
    <name type="scientific">Victivallis vadensis</name>
    <dbReference type="NCBI Taxonomy" id="172901"/>
    <lineage>
        <taxon>Bacteria</taxon>
        <taxon>Pseudomonadati</taxon>
        <taxon>Lentisphaerota</taxon>
        <taxon>Lentisphaeria</taxon>
        <taxon>Victivallales</taxon>
        <taxon>Victivallaceae</taxon>
        <taxon>Victivallis</taxon>
    </lineage>
</organism>
<dbReference type="EMBL" id="JABAEW010000062">
    <property type="protein sequence ID" value="NMD88857.1"/>
    <property type="molecule type" value="Genomic_DNA"/>
</dbReference>
<evidence type="ECO:0000313" key="3">
    <source>
        <dbReference type="Proteomes" id="UP000576225"/>
    </source>
</evidence>
<dbReference type="Proteomes" id="UP000576225">
    <property type="component" value="Unassembled WGS sequence"/>
</dbReference>
<protein>
    <submittedName>
        <fullName evidence="2">Uncharacterized protein</fullName>
    </submittedName>
</protein>
<proteinExistence type="predicted"/>
<feature type="compositionally biased region" description="Polar residues" evidence="1">
    <location>
        <begin position="89"/>
        <end position="102"/>
    </location>
</feature>
<comment type="caution">
    <text evidence="2">The sequence shown here is derived from an EMBL/GenBank/DDBJ whole genome shotgun (WGS) entry which is preliminary data.</text>
</comment>
<accession>A0A848B3T0</accession>
<evidence type="ECO:0000313" key="2">
    <source>
        <dbReference type="EMBL" id="NMD88857.1"/>
    </source>
</evidence>